<dbReference type="Proteomes" id="UP000606786">
    <property type="component" value="Unassembled WGS sequence"/>
</dbReference>
<organism evidence="1 2">
    <name type="scientific">Ceratitis capitata</name>
    <name type="common">Mediterranean fruit fly</name>
    <name type="synonym">Tephritis capitata</name>
    <dbReference type="NCBI Taxonomy" id="7213"/>
    <lineage>
        <taxon>Eukaryota</taxon>
        <taxon>Metazoa</taxon>
        <taxon>Ecdysozoa</taxon>
        <taxon>Arthropoda</taxon>
        <taxon>Hexapoda</taxon>
        <taxon>Insecta</taxon>
        <taxon>Pterygota</taxon>
        <taxon>Neoptera</taxon>
        <taxon>Endopterygota</taxon>
        <taxon>Diptera</taxon>
        <taxon>Brachycera</taxon>
        <taxon>Muscomorpha</taxon>
        <taxon>Tephritoidea</taxon>
        <taxon>Tephritidae</taxon>
        <taxon>Ceratitis</taxon>
        <taxon>Ceratitis</taxon>
    </lineage>
</organism>
<keyword evidence="2" id="KW-1185">Reference proteome</keyword>
<proteinExistence type="predicted"/>
<reference evidence="1" key="1">
    <citation type="submission" date="2020-11" db="EMBL/GenBank/DDBJ databases">
        <authorList>
            <person name="Whitehead M."/>
        </authorList>
    </citation>
    <scope>NUCLEOTIDE SEQUENCE</scope>
    <source>
        <strain evidence="1">EGII</strain>
    </source>
</reference>
<evidence type="ECO:0000313" key="1">
    <source>
        <dbReference type="EMBL" id="CAD6998238.1"/>
    </source>
</evidence>
<protein>
    <submittedName>
        <fullName evidence="1">(Mediterranean fruit fly) hypothetical protein</fullName>
    </submittedName>
</protein>
<gene>
    <name evidence="1" type="ORF">CCAP1982_LOCUS6848</name>
</gene>
<sequence>MQIRSVVIKRFGTAQHSFCRTGENRPATATPLQPQLQISRHHLQHAIYTHSCEQNRRAAAVTVKKFICNQHENENARQRYAFVVAVV</sequence>
<dbReference type="AlphaFoldDB" id="A0A811UIT9"/>
<dbReference type="EMBL" id="CAJHJT010000012">
    <property type="protein sequence ID" value="CAD6998238.1"/>
    <property type="molecule type" value="Genomic_DNA"/>
</dbReference>
<comment type="caution">
    <text evidence="1">The sequence shown here is derived from an EMBL/GenBank/DDBJ whole genome shotgun (WGS) entry which is preliminary data.</text>
</comment>
<evidence type="ECO:0000313" key="2">
    <source>
        <dbReference type="Proteomes" id="UP000606786"/>
    </source>
</evidence>
<name>A0A811UIT9_CERCA</name>
<accession>A0A811UIT9</accession>
<feature type="non-terminal residue" evidence="1">
    <location>
        <position position="87"/>
    </location>
</feature>